<feature type="transmembrane region" description="Helical" evidence="1">
    <location>
        <begin position="97"/>
        <end position="118"/>
    </location>
</feature>
<reference evidence="2 3" key="1">
    <citation type="submission" date="2016-05" db="EMBL/GenBank/DDBJ databases">
        <title>Genome Sequence of Pseudomonas citronellolis Strain SJTE-3, an Estrogens and Persistent Organic Pollutants degradation strain.</title>
        <authorList>
            <person name="Liang R."/>
        </authorList>
    </citation>
    <scope>NUCLEOTIDE SEQUENCE [LARGE SCALE GENOMIC DNA]</scope>
    <source>
        <strain evidence="2 3">SJTE-3</strain>
    </source>
</reference>
<feature type="transmembrane region" description="Helical" evidence="1">
    <location>
        <begin position="32"/>
        <end position="51"/>
    </location>
</feature>
<feature type="transmembrane region" description="Helical" evidence="1">
    <location>
        <begin position="7"/>
        <end position="26"/>
    </location>
</feature>
<name>A0A1A9KEK8_9PSED</name>
<sequence length="178" mass="19514">MQHIIGMPLQLIIIGMPHSIILFISMQQFLNISMFMPCIGIILHIMASPCMEHSIMHFIDGMGMPIIIGIMFIMPIIGIIAMPVWDMHIIDMLPQCIIIGMPQFIIIAIISALLRNMAASMPMAGIILHIMPSSCISHCMVAIIIGMPIMGIIGLAFIGICIAFIMVELPELDGMGNC</sequence>
<dbReference type="AlphaFoldDB" id="A0A1A9KEK8"/>
<keyword evidence="1" id="KW-0812">Transmembrane</keyword>
<accession>A0A1A9KEK8</accession>
<proteinExistence type="predicted"/>
<dbReference type="Proteomes" id="UP000077748">
    <property type="component" value="Chromosome"/>
</dbReference>
<organism evidence="2 3">
    <name type="scientific">Pseudomonas citronellolis</name>
    <dbReference type="NCBI Taxonomy" id="53408"/>
    <lineage>
        <taxon>Bacteria</taxon>
        <taxon>Pseudomonadati</taxon>
        <taxon>Pseudomonadota</taxon>
        <taxon>Gammaproteobacteria</taxon>
        <taxon>Pseudomonadales</taxon>
        <taxon>Pseudomonadaceae</taxon>
        <taxon>Pseudomonas</taxon>
    </lineage>
</organism>
<evidence type="ECO:0000313" key="3">
    <source>
        <dbReference type="Proteomes" id="UP000077748"/>
    </source>
</evidence>
<feature type="transmembrane region" description="Helical" evidence="1">
    <location>
        <begin position="63"/>
        <end position="85"/>
    </location>
</feature>
<feature type="transmembrane region" description="Helical" evidence="1">
    <location>
        <begin position="139"/>
        <end position="167"/>
    </location>
</feature>
<evidence type="ECO:0000256" key="1">
    <source>
        <dbReference type="SAM" id="Phobius"/>
    </source>
</evidence>
<evidence type="ECO:0000313" key="2">
    <source>
        <dbReference type="EMBL" id="ANI15861.1"/>
    </source>
</evidence>
<keyword evidence="1" id="KW-0472">Membrane</keyword>
<gene>
    <name evidence="2" type="ORF">A9C11_18635</name>
</gene>
<dbReference type="EMBL" id="CP015878">
    <property type="protein sequence ID" value="ANI15861.1"/>
    <property type="molecule type" value="Genomic_DNA"/>
</dbReference>
<protein>
    <submittedName>
        <fullName evidence="2">Uncharacterized protein</fullName>
    </submittedName>
</protein>
<keyword evidence="1" id="KW-1133">Transmembrane helix</keyword>